<accession>A0ABP1G8L8</accession>
<keyword evidence="4" id="KW-1185">Reference proteome</keyword>
<protein>
    <submittedName>
        <fullName evidence="3">G11726 protein</fullName>
    </submittedName>
</protein>
<dbReference type="InterPro" id="IPR036749">
    <property type="entry name" value="Expansin_CBD_sf"/>
</dbReference>
<dbReference type="InterPro" id="IPR051477">
    <property type="entry name" value="Expansin_CellWall"/>
</dbReference>
<dbReference type="CDD" id="cd22271">
    <property type="entry name" value="DPBB_EXP_N-like"/>
    <property type="match status" value="1"/>
</dbReference>
<dbReference type="EMBL" id="CAXHTA020000018">
    <property type="protein sequence ID" value="CAL5228569.1"/>
    <property type="molecule type" value="Genomic_DNA"/>
</dbReference>
<dbReference type="PANTHER" id="PTHR31836">
    <property type="match status" value="1"/>
</dbReference>
<dbReference type="InterPro" id="IPR036908">
    <property type="entry name" value="RlpA-like_sf"/>
</dbReference>
<gene>
    <name evidence="3" type="primary">g11726</name>
    <name evidence="3" type="ORF">VP750_LOCUS10475</name>
</gene>
<keyword evidence="1" id="KW-0732">Signal</keyword>
<dbReference type="PANTHER" id="PTHR31836:SF21">
    <property type="entry name" value="EXPANSIN-LIKE PROTEIN 7"/>
    <property type="match status" value="1"/>
</dbReference>
<evidence type="ECO:0000313" key="4">
    <source>
        <dbReference type="Proteomes" id="UP001497392"/>
    </source>
</evidence>
<name>A0ABP1G8L8_9CHLO</name>
<dbReference type="Gene3D" id="2.40.40.10">
    <property type="entry name" value="RlpA-like domain"/>
    <property type="match status" value="1"/>
</dbReference>
<organism evidence="3 4">
    <name type="scientific">Coccomyxa viridis</name>
    <dbReference type="NCBI Taxonomy" id="1274662"/>
    <lineage>
        <taxon>Eukaryota</taxon>
        <taxon>Viridiplantae</taxon>
        <taxon>Chlorophyta</taxon>
        <taxon>core chlorophytes</taxon>
        <taxon>Trebouxiophyceae</taxon>
        <taxon>Trebouxiophyceae incertae sedis</taxon>
        <taxon>Coccomyxaceae</taxon>
        <taxon>Coccomyxa</taxon>
    </lineage>
</organism>
<proteinExistence type="predicted"/>
<sequence>MALVSLLHSAHGDFSYVQVANQDNLQHGDGTFYGQQQAQDGMASCSFNENQANTMNLSWTTGAAVSLAINTDQYAEGKSCGLCVMYRGVGGGIGMTPISTTQWFMGFVNNVCPECSRGSLDQNIDGDGRWKIEWYGVPCNVGDGKLQYSFVMKDYYFFEFVVSNTRIPINGVSVYINGKWLDLARTHTNTWAYYRTNGDWQGAFPMPIRITSAVGETLEDSIASENGNTGKVQFKEIPGPAHVSADVPGRGIRPRNAFTLKNGIGAIPNIGPISGATAYGAPGWSNSSAGTVTPQRPNEAPSTSSQGDVYVSSTFQVPDGSQCGGTGGNCQERDRGQPIRPCIPGAWPLALCAKSGSTCQPQSESFWACQPSPLAYNSGSGSTSALSGSSPSSPASVAYKVVALSSDKSSPSSSSAQPFESVTFMEQQQWQLLVARWLLQVSVQSFRTVTFMEQQQQQQSLLVGRLQVPVQLLAQLQSFKPIKRREHQSVIWQQPIEDIPEQQQQS</sequence>
<evidence type="ECO:0000256" key="2">
    <source>
        <dbReference type="SAM" id="MobiDB-lite"/>
    </source>
</evidence>
<comment type="caution">
    <text evidence="3">The sequence shown here is derived from an EMBL/GenBank/DDBJ whole genome shotgun (WGS) entry which is preliminary data.</text>
</comment>
<evidence type="ECO:0000256" key="1">
    <source>
        <dbReference type="ARBA" id="ARBA00022729"/>
    </source>
</evidence>
<dbReference type="SUPFAM" id="SSF50685">
    <property type="entry name" value="Barwin-like endoglucanases"/>
    <property type="match status" value="1"/>
</dbReference>
<reference evidence="3 4" key="1">
    <citation type="submission" date="2024-06" db="EMBL/GenBank/DDBJ databases">
        <authorList>
            <person name="Kraege A."/>
            <person name="Thomma B."/>
        </authorList>
    </citation>
    <scope>NUCLEOTIDE SEQUENCE [LARGE SCALE GENOMIC DNA]</scope>
</reference>
<dbReference type="Gene3D" id="2.60.40.760">
    <property type="entry name" value="Expansin, cellulose-binding-like domain"/>
    <property type="match status" value="1"/>
</dbReference>
<dbReference type="Proteomes" id="UP001497392">
    <property type="component" value="Unassembled WGS sequence"/>
</dbReference>
<feature type="region of interest" description="Disordered" evidence="2">
    <location>
        <begin position="287"/>
        <end position="307"/>
    </location>
</feature>
<evidence type="ECO:0000313" key="3">
    <source>
        <dbReference type="EMBL" id="CAL5228569.1"/>
    </source>
</evidence>